<dbReference type="PROSITE" id="PS50123">
    <property type="entry name" value="CHER"/>
    <property type="match status" value="1"/>
</dbReference>
<dbReference type="Pfam" id="PF03705">
    <property type="entry name" value="CheR_N"/>
    <property type="match status" value="1"/>
</dbReference>
<comment type="catalytic activity">
    <reaction evidence="1">
        <text>L-glutamyl-[protein] + S-adenosyl-L-methionine = [protein]-L-glutamate 5-O-methyl ester + S-adenosyl-L-homocysteine</text>
        <dbReference type="Rhea" id="RHEA:24452"/>
        <dbReference type="Rhea" id="RHEA-COMP:10208"/>
        <dbReference type="Rhea" id="RHEA-COMP:10311"/>
        <dbReference type="ChEBI" id="CHEBI:29973"/>
        <dbReference type="ChEBI" id="CHEBI:57856"/>
        <dbReference type="ChEBI" id="CHEBI:59789"/>
        <dbReference type="ChEBI" id="CHEBI:82795"/>
        <dbReference type="EC" id="2.1.1.80"/>
    </reaction>
</comment>
<evidence type="ECO:0000313" key="9">
    <source>
        <dbReference type="Proteomes" id="UP000250079"/>
    </source>
</evidence>
<feature type="domain" description="Apoptosis regulator Bcl-2 family BH4" evidence="6">
    <location>
        <begin position="161"/>
        <end position="180"/>
    </location>
</feature>
<dbReference type="KEGG" id="gai:IMCC3135_01400"/>
<name>A0A2Z2NGZ0_9GAMM</name>
<dbReference type="InterPro" id="IPR050903">
    <property type="entry name" value="Bact_Chemotaxis_MeTrfase"/>
</dbReference>
<dbReference type="PANTHER" id="PTHR24422:SF21">
    <property type="entry name" value="CHEMOTAXIS PROTEIN METHYLTRANSFERASE 1"/>
    <property type="match status" value="1"/>
</dbReference>
<dbReference type="InterPro" id="IPR036804">
    <property type="entry name" value="CheR_N_sf"/>
</dbReference>
<dbReference type="SUPFAM" id="SSF47757">
    <property type="entry name" value="Chemotaxis receptor methyltransferase CheR, N-terminal domain"/>
    <property type="match status" value="1"/>
</dbReference>
<dbReference type="PROSITE" id="PS50063">
    <property type="entry name" value="BH4_2"/>
    <property type="match status" value="1"/>
</dbReference>
<dbReference type="RefSeq" id="WP_088915947.1">
    <property type="nucleotide sequence ID" value="NZ_CP018632.1"/>
</dbReference>
<dbReference type="InterPro" id="IPR000780">
    <property type="entry name" value="CheR_MeTrfase"/>
</dbReference>
<evidence type="ECO:0000256" key="3">
    <source>
        <dbReference type="ARBA" id="ARBA00022603"/>
    </source>
</evidence>
<proteinExistence type="predicted"/>
<protein>
    <recommendedName>
        <fullName evidence="2">protein-glutamate O-methyltransferase</fullName>
        <ecNumber evidence="2">2.1.1.80</ecNumber>
    </recommendedName>
</protein>
<gene>
    <name evidence="8" type="primary">cheR2</name>
    <name evidence="8" type="ORF">IMCC3135_01400</name>
</gene>
<sequence>MNPVSALDFDYVRDLVYRESAIAIDPDMQYLVESRLTSLIRKTEFSDIPELVSSLRRKHDPEMVCRVVDAMTTNETSFFRDSHPFETLCKDVLQRVAKSHSDTIRIWCAACSTGQEAYTIAMSILEHCPELMPRISILGTDISAEVVAKAQSGQYNRLEVNRGLPMQYLTKYFTQQGLAWEVKPILKESIRFEQMNLIGSWEHLPQMDIIFMRNVLIYFDPDVKSRMLGNTTKVLRSGGCLFLGLSETTLNLNTNYQRVTTDSSHYYKLA</sequence>
<dbReference type="EMBL" id="CP018632">
    <property type="protein sequence ID" value="ASJ70399.1"/>
    <property type="molecule type" value="Genomic_DNA"/>
</dbReference>
<dbReference type="InterPro" id="IPR022642">
    <property type="entry name" value="CheR_C"/>
</dbReference>
<organism evidence="8 9">
    <name type="scientific">Granulosicoccus antarcticus IMCC3135</name>
    <dbReference type="NCBI Taxonomy" id="1192854"/>
    <lineage>
        <taxon>Bacteria</taxon>
        <taxon>Pseudomonadati</taxon>
        <taxon>Pseudomonadota</taxon>
        <taxon>Gammaproteobacteria</taxon>
        <taxon>Chromatiales</taxon>
        <taxon>Granulosicoccaceae</taxon>
        <taxon>Granulosicoccus</taxon>
    </lineage>
</organism>
<dbReference type="EC" id="2.1.1.80" evidence="2"/>
<evidence type="ECO:0000313" key="8">
    <source>
        <dbReference type="EMBL" id="ASJ70399.1"/>
    </source>
</evidence>
<dbReference type="InterPro" id="IPR029063">
    <property type="entry name" value="SAM-dependent_MTases_sf"/>
</dbReference>
<dbReference type="InterPro" id="IPR022641">
    <property type="entry name" value="CheR_N"/>
</dbReference>
<dbReference type="OrthoDB" id="9816309at2"/>
<evidence type="ECO:0000256" key="2">
    <source>
        <dbReference type="ARBA" id="ARBA00012534"/>
    </source>
</evidence>
<reference evidence="8 9" key="1">
    <citation type="submission" date="2016-12" db="EMBL/GenBank/DDBJ databases">
        <authorList>
            <person name="Song W.-J."/>
            <person name="Kurnit D.M."/>
        </authorList>
    </citation>
    <scope>NUCLEOTIDE SEQUENCE [LARGE SCALE GENOMIC DNA]</scope>
    <source>
        <strain evidence="8 9">IMCC3135</strain>
    </source>
</reference>
<evidence type="ECO:0000259" key="6">
    <source>
        <dbReference type="PROSITE" id="PS50063"/>
    </source>
</evidence>
<dbReference type="SMART" id="SM00138">
    <property type="entry name" value="MeTrc"/>
    <property type="match status" value="1"/>
</dbReference>
<keyword evidence="9" id="KW-1185">Reference proteome</keyword>
<evidence type="ECO:0000259" key="7">
    <source>
        <dbReference type="PROSITE" id="PS50123"/>
    </source>
</evidence>
<dbReference type="SUPFAM" id="SSF53335">
    <property type="entry name" value="S-adenosyl-L-methionine-dependent methyltransferases"/>
    <property type="match status" value="1"/>
</dbReference>
<accession>A0A2Z2NGZ0</accession>
<dbReference type="AlphaFoldDB" id="A0A2Z2NGZ0"/>
<dbReference type="Gene3D" id="1.10.155.10">
    <property type="entry name" value="Chemotaxis receptor methyltransferase CheR, N-terminal domain"/>
    <property type="match status" value="1"/>
</dbReference>
<keyword evidence="5" id="KW-0949">S-adenosyl-L-methionine</keyword>
<evidence type="ECO:0000256" key="1">
    <source>
        <dbReference type="ARBA" id="ARBA00001541"/>
    </source>
</evidence>
<keyword evidence="3 8" id="KW-0489">Methyltransferase</keyword>
<dbReference type="Proteomes" id="UP000250079">
    <property type="component" value="Chromosome"/>
</dbReference>
<dbReference type="InterPro" id="IPR003093">
    <property type="entry name" value="Bcl2_BH4"/>
</dbReference>
<feature type="domain" description="CheR-type methyltransferase" evidence="7">
    <location>
        <begin position="1"/>
        <end position="270"/>
    </location>
</feature>
<evidence type="ECO:0000256" key="4">
    <source>
        <dbReference type="ARBA" id="ARBA00022679"/>
    </source>
</evidence>
<dbReference type="Pfam" id="PF01739">
    <property type="entry name" value="CheR"/>
    <property type="match status" value="1"/>
</dbReference>
<keyword evidence="4 8" id="KW-0808">Transferase</keyword>
<evidence type="ECO:0000256" key="5">
    <source>
        <dbReference type="ARBA" id="ARBA00022691"/>
    </source>
</evidence>
<dbReference type="PANTHER" id="PTHR24422">
    <property type="entry name" value="CHEMOTAXIS PROTEIN METHYLTRANSFERASE"/>
    <property type="match status" value="1"/>
</dbReference>
<dbReference type="GO" id="GO:0032259">
    <property type="term" value="P:methylation"/>
    <property type="evidence" value="ECO:0007669"/>
    <property type="project" value="UniProtKB-KW"/>
</dbReference>
<dbReference type="Gene3D" id="3.40.50.150">
    <property type="entry name" value="Vaccinia Virus protein VP39"/>
    <property type="match status" value="1"/>
</dbReference>
<dbReference type="GO" id="GO:0008983">
    <property type="term" value="F:protein-glutamate O-methyltransferase activity"/>
    <property type="evidence" value="ECO:0007669"/>
    <property type="project" value="UniProtKB-EC"/>
</dbReference>
<dbReference type="PRINTS" id="PR00996">
    <property type="entry name" value="CHERMTFRASE"/>
</dbReference>